<evidence type="ECO:0000313" key="5">
    <source>
        <dbReference type="EMBL" id="SHO62863.1"/>
    </source>
</evidence>
<comment type="similarity">
    <text evidence="1">Belongs to the carbohydrate kinase PfkB family.</text>
</comment>
<evidence type="ECO:0000259" key="4">
    <source>
        <dbReference type="Pfam" id="PF00294"/>
    </source>
</evidence>
<accession>A0A1M7ZDB6</accession>
<keyword evidence="3 5" id="KW-0418">Kinase</keyword>
<dbReference type="Pfam" id="PF00294">
    <property type="entry name" value="PfkB"/>
    <property type="match status" value="1"/>
</dbReference>
<feature type="domain" description="Carbohydrate kinase PfkB" evidence="4">
    <location>
        <begin position="47"/>
        <end position="319"/>
    </location>
</feature>
<dbReference type="InterPro" id="IPR011611">
    <property type="entry name" value="PfkB_dom"/>
</dbReference>
<name>A0A1M7ZDB6_9HYPH</name>
<dbReference type="CDD" id="cd01168">
    <property type="entry name" value="adenosine_kinase"/>
    <property type="match status" value="1"/>
</dbReference>
<evidence type="ECO:0000256" key="3">
    <source>
        <dbReference type="ARBA" id="ARBA00022777"/>
    </source>
</evidence>
<dbReference type="PANTHER" id="PTHR43320:SF3">
    <property type="entry name" value="CARBOHYDRATE KINASE PFKB DOMAIN-CONTAINING PROTEIN"/>
    <property type="match status" value="1"/>
</dbReference>
<dbReference type="STRING" id="1123029.SAMN02745172_01189"/>
<keyword evidence="6" id="KW-1185">Reference proteome</keyword>
<proteinExistence type="inferred from homology"/>
<dbReference type="PANTHER" id="PTHR43320">
    <property type="entry name" value="SUGAR KINASE"/>
    <property type="match status" value="1"/>
</dbReference>
<evidence type="ECO:0000256" key="1">
    <source>
        <dbReference type="ARBA" id="ARBA00010688"/>
    </source>
</evidence>
<evidence type="ECO:0000313" key="6">
    <source>
        <dbReference type="Proteomes" id="UP000186406"/>
    </source>
</evidence>
<sequence length="335" mass="34749">MTSPRLDALCIGNAIVDVLGRVDDDFIVREGLVKGEMRLVDAARSTEIYGRLGQVVRMSGGSAGNTAFGVGSLGGNVAYIGKVAADDLGRAYAHDLSSLGIAFATQPLEGGAPTAVSIILITPDGERTMNTYLGACQSLTVADVEADADAIGAAATTYLEGYLWDPPAAKEAFRRAAAIAHANDRQVAITLSDSFCVDRHRAEFLSLIRTGTVDIVFANEHELKALYETADIATAIEALRQDCAVAAVTLGAEGSLAVTREETHHVKATPIESVVDLTGAGDLYASGFLFGLARGLDLAGCASLGGLCAAEVIGQVGPRPMRSLSELASQAGFAF</sequence>
<dbReference type="Proteomes" id="UP000186406">
    <property type="component" value="Unassembled WGS sequence"/>
</dbReference>
<dbReference type="InterPro" id="IPR052700">
    <property type="entry name" value="Carb_kinase_PfkB-like"/>
</dbReference>
<dbReference type="Gene3D" id="3.40.1190.20">
    <property type="match status" value="1"/>
</dbReference>
<keyword evidence="2" id="KW-0808">Transferase</keyword>
<dbReference type="GO" id="GO:0016301">
    <property type="term" value="F:kinase activity"/>
    <property type="evidence" value="ECO:0007669"/>
    <property type="project" value="UniProtKB-KW"/>
</dbReference>
<gene>
    <name evidence="5" type="ORF">SAMN02745172_01189</name>
</gene>
<dbReference type="AlphaFoldDB" id="A0A1M7ZDB6"/>
<dbReference type="RefSeq" id="WP_073626554.1">
    <property type="nucleotide sequence ID" value="NZ_FRXO01000002.1"/>
</dbReference>
<dbReference type="SUPFAM" id="SSF53613">
    <property type="entry name" value="Ribokinase-like"/>
    <property type="match status" value="1"/>
</dbReference>
<organism evidence="5 6">
    <name type="scientific">Pseudoxanthobacter soli DSM 19599</name>
    <dbReference type="NCBI Taxonomy" id="1123029"/>
    <lineage>
        <taxon>Bacteria</taxon>
        <taxon>Pseudomonadati</taxon>
        <taxon>Pseudomonadota</taxon>
        <taxon>Alphaproteobacteria</taxon>
        <taxon>Hyphomicrobiales</taxon>
        <taxon>Segnochrobactraceae</taxon>
        <taxon>Pseudoxanthobacter</taxon>
    </lineage>
</organism>
<dbReference type="OrthoDB" id="9813569at2"/>
<reference evidence="5 6" key="1">
    <citation type="submission" date="2016-12" db="EMBL/GenBank/DDBJ databases">
        <authorList>
            <person name="Song W.-J."/>
            <person name="Kurnit D.M."/>
        </authorList>
    </citation>
    <scope>NUCLEOTIDE SEQUENCE [LARGE SCALE GENOMIC DNA]</scope>
    <source>
        <strain evidence="5 6">DSM 19599</strain>
    </source>
</reference>
<dbReference type="InterPro" id="IPR029056">
    <property type="entry name" value="Ribokinase-like"/>
</dbReference>
<evidence type="ECO:0000256" key="2">
    <source>
        <dbReference type="ARBA" id="ARBA00022679"/>
    </source>
</evidence>
<protein>
    <submittedName>
        <fullName evidence="5">Sugar or nucleoside kinase, ribokinase family</fullName>
    </submittedName>
</protein>
<dbReference type="EMBL" id="FRXO01000002">
    <property type="protein sequence ID" value="SHO62863.1"/>
    <property type="molecule type" value="Genomic_DNA"/>
</dbReference>